<evidence type="ECO:0000313" key="10">
    <source>
        <dbReference type="EMBL" id="EGO00281.1"/>
    </source>
</evidence>
<dbReference type="eggNOG" id="KOG1274">
    <property type="taxonomic scope" value="Eukaryota"/>
</dbReference>
<dbReference type="InterPro" id="IPR048591">
    <property type="entry name" value="WDHD1/CFT4_hel"/>
</dbReference>
<feature type="domain" description="WDHD1/CFT4 second beta-propeller" evidence="7">
    <location>
        <begin position="310"/>
        <end position="588"/>
    </location>
</feature>
<feature type="compositionally biased region" description="Polar residues" evidence="6">
    <location>
        <begin position="896"/>
        <end position="910"/>
    </location>
</feature>
<dbReference type="AlphaFoldDB" id="F8PWF7"/>
<organism evidence="11">
    <name type="scientific">Serpula lacrymans var. lacrymans (strain S7.3)</name>
    <name type="common">Dry rot fungus</name>
    <dbReference type="NCBI Taxonomy" id="936435"/>
    <lineage>
        <taxon>Eukaryota</taxon>
        <taxon>Fungi</taxon>
        <taxon>Dikarya</taxon>
        <taxon>Basidiomycota</taxon>
        <taxon>Agaricomycotina</taxon>
        <taxon>Agaricomycetes</taxon>
        <taxon>Agaricomycetidae</taxon>
        <taxon>Boletales</taxon>
        <taxon>Coniophorineae</taxon>
        <taxon>Serpulaceae</taxon>
        <taxon>Serpula</taxon>
    </lineage>
</organism>
<evidence type="ECO:0000256" key="1">
    <source>
        <dbReference type="ARBA" id="ARBA00004123"/>
    </source>
</evidence>
<dbReference type="OMA" id="RYAHTNG"/>
<feature type="compositionally biased region" description="Acidic residues" evidence="6">
    <location>
        <begin position="944"/>
        <end position="953"/>
    </location>
</feature>
<dbReference type="EMBL" id="GL945479">
    <property type="protein sequence ID" value="EGO00281.1"/>
    <property type="molecule type" value="Genomic_DNA"/>
</dbReference>
<dbReference type="InterPro" id="IPR019775">
    <property type="entry name" value="WD40_repeat_CS"/>
</dbReference>
<dbReference type="GO" id="GO:0043596">
    <property type="term" value="C:nuclear replication fork"/>
    <property type="evidence" value="ECO:0007669"/>
    <property type="project" value="TreeGrafter"/>
</dbReference>
<dbReference type="GO" id="GO:0003682">
    <property type="term" value="F:chromatin binding"/>
    <property type="evidence" value="ECO:0007669"/>
    <property type="project" value="TreeGrafter"/>
</dbReference>
<evidence type="ECO:0000259" key="9">
    <source>
        <dbReference type="Pfam" id="PF24817"/>
    </source>
</evidence>
<dbReference type="SMART" id="SM00320">
    <property type="entry name" value="WD40"/>
    <property type="match status" value="4"/>
</dbReference>
<feature type="compositionally biased region" description="Basic and acidic residues" evidence="6">
    <location>
        <begin position="842"/>
        <end position="864"/>
    </location>
</feature>
<feature type="compositionally biased region" description="Basic and acidic residues" evidence="6">
    <location>
        <begin position="700"/>
        <end position="735"/>
    </location>
</feature>
<dbReference type="Pfam" id="PF24817">
    <property type="entry name" value="WD40_WDHD1_1st"/>
    <property type="match status" value="1"/>
</dbReference>
<evidence type="ECO:0000256" key="4">
    <source>
        <dbReference type="ARBA" id="ARBA00023242"/>
    </source>
</evidence>
<evidence type="ECO:0000256" key="2">
    <source>
        <dbReference type="ARBA" id="ARBA00022574"/>
    </source>
</evidence>
<feature type="repeat" description="WD" evidence="5">
    <location>
        <begin position="136"/>
        <end position="177"/>
    </location>
</feature>
<dbReference type="InterPro" id="IPR022100">
    <property type="entry name" value="WDHD1/CFT4_beta-prop_2nd"/>
</dbReference>
<dbReference type="InterPro" id="IPR001680">
    <property type="entry name" value="WD40_rpt"/>
</dbReference>
<keyword evidence="11" id="KW-1185">Reference proteome</keyword>
<dbReference type="Gene3D" id="2.130.10.10">
    <property type="entry name" value="YVTN repeat-like/Quinoprotein amine dehydrogenase"/>
    <property type="match status" value="1"/>
</dbReference>
<evidence type="ECO:0000256" key="5">
    <source>
        <dbReference type="PROSITE-ProRule" id="PRU00221"/>
    </source>
</evidence>
<dbReference type="Proteomes" id="UP000008063">
    <property type="component" value="Unassembled WGS sequence"/>
</dbReference>
<reference evidence="11" key="1">
    <citation type="journal article" date="2011" name="Science">
        <title>The plant cell wall-decomposing machinery underlies the functional diversity of forest fungi.</title>
        <authorList>
            <person name="Eastwood D.C."/>
            <person name="Floudas D."/>
            <person name="Binder M."/>
            <person name="Majcherczyk A."/>
            <person name="Schneider P."/>
            <person name="Aerts A."/>
            <person name="Asiegbu F.O."/>
            <person name="Baker S.E."/>
            <person name="Barry K."/>
            <person name="Bendiksby M."/>
            <person name="Blumentritt M."/>
            <person name="Coutinho P.M."/>
            <person name="Cullen D."/>
            <person name="de Vries R.P."/>
            <person name="Gathman A."/>
            <person name="Goodell B."/>
            <person name="Henrissat B."/>
            <person name="Ihrmark K."/>
            <person name="Kauserud H."/>
            <person name="Kohler A."/>
            <person name="LaButti K."/>
            <person name="Lapidus A."/>
            <person name="Lavin J.L."/>
            <person name="Lee Y.-H."/>
            <person name="Lindquist E."/>
            <person name="Lilly W."/>
            <person name="Lucas S."/>
            <person name="Morin E."/>
            <person name="Murat C."/>
            <person name="Oguiza J.A."/>
            <person name="Park J."/>
            <person name="Pisabarro A.G."/>
            <person name="Riley R."/>
            <person name="Rosling A."/>
            <person name="Salamov A."/>
            <person name="Schmidt O."/>
            <person name="Schmutz J."/>
            <person name="Skrede I."/>
            <person name="Stenlid J."/>
            <person name="Wiebenga A."/>
            <person name="Xie X."/>
            <person name="Kuees U."/>
            <person name="Hibbett D.S."/>
            <person name="Hoffmeister D."/>
            <person name="Hoegberg N."/>
            <person name="Martin F."/>
            <person name="Grigoriev I.V."/>
            <person name="Watkinson S.C."/>
        </authorList>
    </citation>
    <scope>NUCLEOTIDE SEQUENCE [LARGE SCALE GENOMIC DNA]</scope>
    <source>
        <strain evidence="11">strain S7.3</strain>
    </source>
</reference>
<sequence>MSTSKILTNHVHGSGLTCLSFSRDGALAYTGGSDSLVRVWRMDEGQEQEPSAAIEANEGVTTVAAAKDCWLSGSGDSEVRRYTTGTTALEGLVTSVVGVPVRCIAIDPQGQRVAVTSDELAIKIVDLEETTKVFKLTGHTRGVRRVTWHPSGSLLTTSGADGKIIVWNLSQEEAVTEKVIEGVIPEVHDTEHPGTPSAFVTQLAFSPTKNLVAWTDTEGVFMRLLDAVPSGSPDPVRPPNVTVATTVPLKRKTTPLLWGDDDTPAVGEDVGMEEADMGDDWIIDDLGGGMEDESADGRVKAIGDGFVKEMAYNMIGVIEVTDQDTHHIVNVEFHDRSSRKSYHFTDHFKYDIAYLGIEHPAQVVYKPYGTWSSQSEWTYVLPQGQSVLGLAAGGEKPINSLRTMSASGGDIQGQGNVVIATSTGDLTFISGGGMERIVLGLEGDLVAMAAAEEYVIVVHRPGATTIDGSQSLVATMISFEDFEVLQEKSLPITKGSILKWIGITDEGAPAIYDSSGYVHIMINFRRPNRAVWARLLDTNAFERKQGKDESYWLVGLSQNTVMCLILKGRQEYPGFPRPLIQEVPVRLPFRNIESKEAPIEEQVARERIHINLARDALGDELSTPELDKREVELDKSLIKLIQAACKADKAPRVLELTKRLHFTHSIDAASQLAGFYRLVGLQEKIEAIKRWRLESLNPAEEARDRRKGLSREDEPLSRPKPFQDFKPPPRIERPGLARSTGVVEHTEFTAASAAARAARSRVAEMPPPISRSASPEGKRKRGDEEDLASNAYDGEVNPKRRAVGANPFARKSGQEPNRNPFARKPDGNKVIQKSDSFFSRVEAAESDKGKRPLNGKGKEKEKTLAKQMTLFGLPPGAAPEKKSRSKTKGGEDSESQETSVSNTISDSQATDDVGGNAADFSEDATLVETRNTDPKLPSTQTFDPPEDDDEPIEWPDSPQAEVDDV</sequence>
<dbReference type="OrthoDB" id="427368at2759"/>
<dbReference type="InterPro" id="IPR036322">
    <property type="entry name" value="WD40_repeat_dom_sf"/>
</dbReference>
<feature type="domain" description="WDHD1/CFT4 helical bundle" evidence="8">
    <location>
        <begin position="599"/>
        <end position="694"/>
    </location>
</feature>
<dbReference type="Pfam" id="PF12341">
    <property type="entry name" value="Mcl1_mid"/>
    <property type="match status" value="1"/>
</dbReference>
<evidence type="ECO:0000259" key="7">
    <source>
        <dbReference type="Pfam" id="PF12341"/>
    </source>
</evidence>
<feature type="repeat" description="WD" evidence="5">
    <location>
        <begin position="9"/>
        <end position="50"/>
    </location>
</feature>
<dbReference type="SUPFAM" id="SSF50978">
    <property type="entry name" value="WD40 repeat-like"/>
    <property type="match status" value="1"/>
</dbReference>
<feature type="region of interest" description="Disordered" evidence="6">
    <location>
        <begin position="699"/>
        <end position="965"/>
    </location>
</feature>
<evidence type="ECO:0000256" key="3">
    <source>
        <dbReference type="ARBA" id="ARBA00022737"/>
    </source>
</evidence>
<comment type="subcellular location">
    <subcellularLocation>
        <location evidence="1">Nucleus</location>
    </subcellularLocation>
</comment>
<dbReference type="InterPro" id="IPR015943">
    <property type="entry name" value="WD40/YVTN_repeat-like_dom_sf"/>
</dbReference>
<dbReference type="PANTHER" id="PTHR19932">
    <property type="entry name" value="WD REPEAT AND HMG-BOX DNA BINDING PROTEIN"/>
    <property type="match status" value="1"/>
</dbReference>
<protein>
    <submittedName>
        <fullName evidence="10">Uncharacterized protein</fullName>
    </submittedName>
</protein>
<proteinExistence type="predicted"/>
<evidence type="ECO:0000259" key="8">
    <source>
        <dbReference type="Pfam" id="PF20946"/>
    </source>
</evidence>
<name>F8PWF7_SERL3</name>
<gene>
    <name evidence="10" type="ORF">SERLA73DRAFT_168065</name>
</gene>
<dbReference type="PROSITE" id="PS00678">
    <property type="entry name" value="WD_REPEATS_1"/>
    <property type="match status" value="1"/>
</dbReference>
<dbReference type="STRING" id="936435.F8PWF7"/>
<dbReference type="HOGENOM" id="CLU_004219_1_0_1"/>
<keyword evidence="2 5" id="KW-0853">WD repeat</keyword>
<dbReference type="InParanoid" id="F8PWF7"/>
<dbReference type="PANTHER" id="PTHR19932:SF10">
    <property type="entry name" value="WD REPEAT AND HMG-BOX DNA-BINDING PROTEIN 1"/>
    <property type="match status" value="1"/>
</dbReference>
<evidence type="ECO:0000313" key="11">
    <source>
        <dbReference type="Proteomes" id="UP000008063"/>
    </source>
</evidence>
<dbReference type="FunCoup" id="F8PWF7">
    <property type="interactions" value="397"/>
</dbReference>
<dbReference type="Pfam" id="PF20946">
    <property type="entry name" value="Ctf4_C"/>
    <property type="match status" value="1"/>
</dbReference>
<feature type="domain" description="WDHD1 first WD40" evidence="9">
    <location>
        <begin position="11"/>
        <end position="220"/>
    </location>
</feature>
<dbReference type="GO" id="GO:0006281">
    <property type="term" value="P:DNA repair"/>
    <property type="evidence" value="ECO:0007669"/>
    <property type="project" value="TreeGrafter"/>
</dbReference>
<keyword evidence="4" id="KW-0539">Nucleus</keyword>
<accession>F8PWF7</accession>
<dbReference type="GO" id="GO:0006261">
    <property type="term" value="P:DNA-templated DNA replication"/>
    <property type="evidence" value="ECO:0007669"/>
    <property type="project" value="TreeGrafter"/>
</dbReference>
<dbReference type="InterPro" id="IPR057646">
    <property type="entry name" value="WD40_WDHD1_1st"/>
</dbReference>
<dbReference type="PROSITE" id="PS50294">
    <property type="entry name" value="WD_REPEATS_REGION"/>
    <property type="match status" value="2"/>
</dbReference>
<dbReference type="PROSITE" id="PS50082">
    <property type="entry name" value="WD_REPEATS_2"/>
    <property type="match status" value="2"/>
</dbReference>
<keyword evidence="3" id="KW-0677">Repeat</keyword>
<dbReference type="GO" id="GO:0000278">
    <property type="term" value="P:mitotic cell cycle"/>
    <property type="evidence" value="ECO:0007669"/>
    <property type="project" value="TreeGrafter"/>
</dbReference>
<evidence type="ECO:0000256" key="6">
    <source>
        <dbReference type="SAM" id="MobiDB-lite"/>
    </source>
</evidence>